<dbReference type="Proteomes" id="UP000507962">
    <property type="component" value="Unassembled WGS sequence"/>
</dbReference>
<gene>
    <name evidence="1" type="ORF">MSL71_14800</name>
</gene>
<accession>A0A4U8YL19</accession>
<proteinExistence type="predicted"/>
<evidence type="ECO:0000313" key="1">
    <source>
        <dbReference type="EMBL" id="VFQ43839.1"/>
    </source>
</evidence>
<sequence>MKSRGKSAFTSAALSMLLSGEGLTSLEMSIIGAEKYGVNKGAPQYSSILTKIYGSDLGFFITRAKNDDKGAYKYTLHPDACRMTLDEAYSLYDARGEITLQNITQKVKAIKKVDLSKDPRPMGKRHSYTMLTEQAEIPELPVSKTAKDLRSLHSPEELQGSPAWYRSTLEEMQKNQRELEAQISELRQSILNSPIENKTVPSCEASTKTLADAINKLADLLGEGQINVNLNLTHRIIFGKDVTDD</sequence>
<keyword evidence="2" id="KW-1185">Reference proteome</keyword>
<reference evidence="1 2" key="1">
    <citation type="submission" date="2019-03" db="EMBL/GenBank/DDBJ databases">
        <authorList>
            <person name="Nijsse B."/>
        </authorList>
    </citation>
    <scope>NUCLEOTIDE SEQUENCE [LARGE SCALE GENOMIC DNA]</scope>
    <source>
        <strain evidence="1">Desulfoluna butyratoxydans MSL71</strain>
    </source>
</reference>
<organism evidence="1 2">
    <name type="scientific">Desulfoluna butyratoxydans</name>
    <dbReference type="NCBI Taxonomy" id="231438"/>
    <lineage>
        <taxon>Bacteria</taxon>
        <taxon>Pseudomonadati</taxon>
        <taxon>Thermodesulfobacteriota</taxon>
        <taxon>Desulfobacteria</taxon>
        <taxon>Desulfobacterales</taxon>
        <taxon>Desulfolunaceae</taxon>
        <taxon>Desulfoluna</taxon>
    </lineage>
</organism>
<dbReference type="AlphaFoldDB" id="A0A4U8YL19"/>
<protein>
    <submittedName>
        <fullName evidence="1">Uncharacterized protein</fullName>
    </submittedName>
</protein>
<evidence type="ECO:0000313" key="2">
    <source>
        <dbReference type="Proteomes" id="UP000507962"/>
    </source>
</evidence>
<dbReference type="EMBL" id="CAADHO010000002">
    <property type="protein sequence ID" value="VFQ43839.1"/>
    <property type="molecule type" value="Genomic_DNA"/>
</dbReference>
<dbReference type="RefSeq" id="WP_180138309.1">
    <property type="nucleotide sequence ID" value="NZ_CAADHO010000002.1"/>
</dbReference>
<name>A0A4U8YL19_9BACT</name>